<name>A0A919BPA4_9GAMM</name>
<accession>A0A919BPA4</accession>
<organism evidence="2 3">
    <name type="scientific">Thalassotalea marina</name>
    <dbReference type="NCBI Taxonomy" id="1673741"/>
    <lineage>
        <taxon>Bacteria</taxon>
        <taxon>Pseudomonadati</taxon>
        <taxon>Pseudomonadota</taxon>
        <taxon>Gammaproteobacteria</taxon>
        <taxon>Alteromonadales</taxon>
        <taxon>Colwelliaceae</taxon>
        <taxon>Thalassotalea</taxon>
    </lineage>
</organism>
<dbReference type="InterPro" id="IPR008407">
    <property type="entry name" value="Brnchd-chn_aa_trnsp_AzlD"/>
</dbReference>
<dbReference type="EMBL" id="BNCK01000009">
    <property type="protein sequence ID" value="GHG02596.1"/>
    <property type="molecule type" value="Genomic_DNA"/>
</dbReference>
<feature type="transmembrane region" description="Helical" evidence="1">
    <location>
        <begin position="86"/>
        <end position="104"/>
    </location>
</feature>
<gene>
    <name evidence="2" type="ORF">GCM10017161_34350</name>
</gene>
<reference evidence="2" key="2">
    <citation type="submission" date="2020-09" db="EMBL/GenBank/DDBJ databases">
        <authorList>
            <person name="Sun Q."/>
            <person name="Kim S."/>
        </authorList>
    </citation>
    <scope>NUCLEOTIDE SEQUENCE</scope>
    <source>
        <strain evidence="2">KCTC 42731</strain>
    </source>
</reference>
<protein>
    <submittedName>
        <fullName evidence="2">Branched-chain amino acid ABC transporter</fullName>
    </submittedName>
</protein>
<dbReference type="Pfam" id="PF05437">
    <property type="entry name" value="AzlD"/>
    <property type="match status" value="1"/>
</dbReference>
<feature type="transmembrane region" description="Helical" evidence="1">
    <location>
        <begin position="33"/>
        <end position="54"/>
    </location>
</feature>
<proteinExistence type="predicted"/>
<comment type="caution">
    <text evidence="2">The sequence shown here is derived from an EMBL/GenBank/DDBJ whole genome shotgun (WGS) entry which is preliminary data.</text>
</comment>
<reference evidence="2" key="1">
    <citation type="journal article" date="2014" name="Int. J. Syst. Evol. Microbiol.">
        <title>Complete genome sequence of Corynebacterium casei LMG S-19264T (=DSM 44701T), isolated from a smear-ripened cheese.</title>
        <authorList>
            <consortium name="US DOE Joint Genome Institute (JGI-PGF)"/>
            <person name="Walter F."/>
            <person name="Albersmeier A."/>
            <person name="Kalinowski J."/>
            <person name="Ruckert C."/>
        </authorList>
    </citation>
    <scope>NUCLEOTIDE SEQUENCE</scope>
    <source>
        <strain evidence="2">KCTC 42731</strain>
    </source>
</reference>
<keyword evidence="1" id="KW-0812">Transmembrane</keyword>
<keyword evidence="1" id="KW-1133">Transmembrane helix</keyword>
<evidence type="ECO:0000256" key="1">
    <source>
        <dbReference type="SAM" id="Phobius"/>
    </source>
</evidence>
<keyword evidence="1" id="KW-0472">Membrane</keyword>
<evidence type="ECO:0000313" key="3">
    <source>
        <dbReference type="Proteomes" id="UP000623842"/>
    </source>
</evidence>
<evidence type="ECO:0000313" key="2">
    <source>
        <dbReference type="EMBL" id="GHG02596.1"/>
    </source>
</evidence>
<keyword evidence="3" id="KW-1185">Reference proteome</keyword>
<dbReference type="Proteomes" id="UP000623842">
    <property type="component" value="Unassembled WGS sequence"/>
</dbReference>
<sequence length="105" mass="11579">MTITIILLMACITFSSRYLMLHPKLPIVIKGKMVTFLSFSAPAVLTAIWAPIIFLEKESSLTSLSNPYFIAGILAIGVAYRTKSVYATLLISGVTFYLLTQFITP</sequence>
<feature type="transmembrane region" description="Helical" evidence="1">
    <location>
        <begin position="61"/>
        <end position="80"/>
    </location>
</feature>
<dbReference type="AlphaFoldDB" id="A0A919BPA4"/>